<evidence type="ECO:0000256" key="11">
    <source>
        <dbReference type="ARBA" id="ARBA00023242"/>
    </source>
</evidence>
<dbReference type="InterPro" id="IPR005549">
    <property type="entry name" value="Kinetochore_Nuf2_N"/>
</dbReference>
<evidence type="ECO:0000256" key="7">
    <source>
        <dbReference type="ARBA" id="ARBA00022618"/>
    </source>
</evidence>
<feature type="domain" description="Kinetochore protein Nuf2 N-terminal" evidence="16">
    <location>
        <begin position="74"/>
        <end position="215"/>
    </location>
</feature>
<dbReference type="InterPro" id="IPR041112">
    <property type="entry name" value="Nuf2_DHR10-like"/>
</dbReference>
<sequence>MREAFAVNNHHNMLIQLSGQVAATPLPLAFFAQSQISLLLKQYYIEMAYSHRMSQQFQGTQQHHNRGRKKDDENDALMRLPDKEIAGCINDIGIPFTAADLIKPNPQQIQMVFEWFAELLMNITRDTVEPAMRAAADDVGGDYPDIVPTDTRNLMGFFVSVRRLMMECGVNDFTFTDMTKPTHDRLVKIFSYLINFVRFRESQTPVIDEHFNKTEKTKTRIDTLYAENQEMEQRLEEMRRNLKANEAQVKDKVKRNDELKARLLELRRNQENVAETLERVKKDKARRQTQLEEKKEKFVRTRQEVEKLQPYVMESPGSLQSSLTELSENLLREKAQIDAMEKRARALQTSTDTFTVVSNDVQACIKILEEISVELQKEEEEESRAARNREAISDRGNNVREVEQAEKLLQRQLARWNERIEALRKNAQAKAEAAQARMEELRNIQKQLREERAEKQRDMERRRIKIEQLEKKMADLKENIESEVQSAHDEYLKLESHIKLYISDMEKCL</sequence>
<evidence type="ECO:0000313" key="18">
    <source>
        <dbReference type="EMBL" id="THC95299.1"/>
    </source>
</evidence>
<keyword evidence="6" id="KW-0158">Chromosome</keyword>
<dbReference type="InterPro" id="IPR038275">
    <property type="entry name" value="Nuf2_N_sf"/>
</dbReference>
<dbReference type="Pfam" id="PF03800">
    <property type="entry name" value="Nuf2"/>
    <property type="match status" value="1"/>
</dbReference>
<evidence type="ECO:0000256" key="12">
    <source>
        <dbReference type="ARBA" id="ARBA00023306"/>
    </source>
</evidence>
<keyword evidence="12" id="KW-0131">Cell cycle</keyword>
<dbReference type="FunFam" id="1.10.418.60:FF:000003">
    <property type="entry name" value="Probable kinetochore protein nuf2"/>
    <property type="match status" value="1"/>
</dbReference>
<dbReference type="PANTHER" id="PTHR21650">
    <property type="entry name" value="MEMBRALIN/KINETOCHORE PROTEIN NUF2"/>
    <property type="match status" value="1"/>
</dbReference>
<reference evidence="18 19" key="1">
    <citation type="submission" date="2019-03" db="EMBL/GenBank/DDBJ databases">
        <title>The genome sequence of a newly discovered highly antifungal drug resistant Aspergillus species, Aspergillus tanneri NIH 1004.</title>
        <authorList>
            <person name="Mounaud S."/>
            <person name="Singh I."/>
            <person name="Joardar V."/>
            <person name="Pakala S."/>
            <person name="Pakala S."/>
            <person name="Venepally P."/>
            <person name="Hoover J."/>
            <person name="Nierman W."/>
            <person name="Chung J."/>
            <person name="Losada L."/>
        </authorList>
    </citation>
    <scope>NUCLEOTIDE SEQUENCE [LARGE SCALE GENOMIC DNA]</scope>
    <source>
        <strain evidence="18 19">NIH1004</strain>
    </source>
</reference>
<gene>
    <name evidence="18" type="ORF">EYZ11_005209</name>
</gene>
<evidence type="ECO:0000256" key="2">
    <source>
        <dbReference type="ARBA" id="ARBA00004123"/>
    </source>
</evidence>
<evidence type="ECO:0000256" key="13">
    <source>
        <dbReference type="ARBA" id="ARBA00023328"/>
    </source>
</evidence>
<dbReference type="Proteomes" id="UP000308092">
    <property type="component" value="Unassembled WGS sequence"/>
</dbReference>
<keyword evidence="7" id="KW-0132">Cell division</keyword>
<evidence type="ECO:0000256" key="4">
    <source>
        <dbReference type="ARBA" id="ARBA00005498"/>
    </source>
</evidence>
<feature type="domain" description="Nuf2 DHR10-like" evidence="17">
    <location>
        <begin position="327"/>
        <end position="443"/>
    </location>
</feature>
<name>A0A4S3JIG7_9EURO</name>
<keyword evidence="11" id="KW-0539">Nucleus</keyword>
<dbReference type="AlphaFoldDB" id="A0A4S3JIG7"/>
<organism evidence="18 19">
    <name type="scientific">Aspergillus tanneri</name>
    <dbReference type="NCBI Taxonomy" id="1220188"/>
    <lineage>
        <taxon>Eukaryota</taxon>
        <taxon>Fungi</taxon>
        <taxon>Dikarya</taxon>
        <taxon>Ascomycota</taxon>
        <taxon>Pezizomycotina</taxon>
        <taxon>Eurotiomycetes</taxon>
        <taxon>Eurotiomycetidae</taxon>
        <taxon>Eurotiales</taxon>
        <taxon>Aspergillaceae</taxon>
        <taxon>Aspergillus</taxon>
        <taxon>Aspergillus subgen. Circumdati</taxon>
    </lineage>
</organism>
<evidence type="ECO:0000259" key="16">
    <source>
        <dbReference type="Pfam" id="PF03800"/>
    </source>
</evidence>
<keyword evidence="8" id="KW-0498">Mitosis</keyword>
<feature type="coiled-coil region" evidence="15">
    <location>
        <begin position="323"/>
        <end position="497"/>
    </location>
</feature>
<evidence type="ECO:0000313" key="19">
    <source>
        <dbReference type="Proteomes" id="UP000308092"/>
    </source>
</evidence>
<evidence type="ECO:0000256" key="6">
    <source>
        <dbReference type="ARBA" id="ARBA00022454"/>
    </source>
</evidence>
<dbReference type="EMBL" id="SOSA01000163">
    <property type="protein sequence ID" value="THC95299.1"/>
    <property type="molecule type" value="Genomic_DNA"/>
</dbReference>
<feature type="coiled-coil region" evidence="15">
    <location>
        <begin position="214"/>
        <end position="297"/>
    </location>
</feature>
<evidence type="ECO:0000256" key="8">
    <source>
        <dbReference type="ARBA" id="ARBA00022776"/>
    </source>
</evidence>
<dbReference type="VEuPathDB" id="FungiDB:EYZ11_005209"/>
<keyword evidence="19" id="KW-1185">Reference proteome</keyword>
<keyword evidence="9" id="KW-0995">Kinetochore</keyword>
<dbReference type="GO" id="GO:0051383">
    <property type="term" value="P:kinetochore organization"/>
    <property type="evidence" value="ECO:0007669"/>
    <property type="project" value="TreeGrafter"/>
</dbReference>
<dbReference type="GO" id="GO:0051301">
    <property type="term" value="P:cell division"/>
    <property type="evidence" value="ECO:0007669"/>
    <property type="project" value="UniProtKB-KW"/>
</dbReference>
<evidence type="ECO:0000256" key="15">
    <source>
        <dbReference type="SAM" id="Coils"/>
    </source>
</evidence>
<evidence type="ECO:0000256" key="5">
    <source>
        <dbReference type="ARBA" id="ARBA00017594"/>
    </source>
</evidence>
<protein>
    <recommendedName>
        <fullName evidence="5">Probable kinetochore protein NUF2</fullName>
    </recommendedName>
    <alternativeName>
        <fullName evidence="14">Probable kinetochore protein nuf2</fullName>
    </alternativeName>
</protein>
<dbReference type="PANTHER" id="PTHR21650:SF2">
    <property type="entry name" value="KINETOCHORE PROTEIN NUF2"/>
    <property type="match status" value="1"/>
</dbReference>
<dbReference type="GO" id="GO:0051315">
    <property type="term" value="P:attachment of mitotic spindle microtubules to kinetochore"/>
    <property type="evidence" value="ECO:0007669"/>
    <property type="project" value="TreeGrafter"/>
</dbReference>
<evidence type="ECO:0000256" key="9">
    <source>
        <dbReference type="ARBA" id="ARBA00022838"/>
    </source>
</evidence>
<comment type="caution">
    <text evidence="18">The sequence shown here is derived from an EMBL/GenBank/DDBJ whole genome shotgun (WGS) entry which is preliminary data.</text>
</comment>
<evidence type="ECO:0000259" key="17">
    <source>
        <dbReference type="Pfam" id="PF18595"/>
    </source>
</evidence>
<comment type="subcellular location">
    <subcellularLocation>
        <location evidence="3">Chromosome</location>
        <location evidence="3">Centromere</location>
        <location evidence="3">Kinetochore</location>
    </subcellularLocation>
    <subcellularLocation>
        <location evidence="2">Nucleus</location>
    </subcellularLocation>
</comment>
<comment type="function">
    <text evidence="1">Acts as a component of the essential kinetochore-associated NDC80 complex, which is required for chromosome segregation and spindle checkpoint activity.</text>
</comment>
<keyword evidence="13" id="KW-0137">Centromere</keyword>
<comment type="similarity">
    <text evidence="4">Belongs to the NUF2 family.</text>
</comment>
<evidence type="ECO:0000256" key="10">
    <source>
        <dbReference type="ARBA" id="ARBA00023054"/>
    </source>
</evidence>
<dbReference type="GO" id="GO:0007052">
    <property type="term" value="P:mitotic spindle organization"/>
    <property type="evidence" value="ECO:0007669"/>
    <property type="project" value="TreeGrafter"/>
</dbReference>
<dbReference type="STRING" id="1220188.A0A4S3JIG7"/>
<dbReference type="GO" id="GO:0005634">
    <property type="term" value="C:nucleus"/>
    <property type="evidence" value="ECO:0007669"/>
    <property type="project" value="UniProtKB-SubCell"/>
</dbReference>
<keyword evidence="10 15" id="KW-0175">Coiled coil</keyword>
<dbReference type="GO" id="GO:0031262">
    <property type="term" value="C:Ndc80 complex"/>
    <property type="evidence" value="ECO:0007669"/>
    <property type="project" value="InterPro"/>
</dbReference>
<dbReference type="Pfam" id="PF18595">
    <property type="entry name" value="Nuf2_DHR10-like"/>
    <property type="match status" value="1"/>
</dbReference>
<evidence type="ECO:0000256" key="3">
    <source>
        <dbReference type="ARBA" id="ARBA00004629"/>
    </source>
</evidence>
<dbReference type="GO" id="GO:0044877">
    <property type="term" value="F:protein-containing complex binding"/>
    <property type="evidence" value="ECO:0007669"/>
    <property type="project" value="TreeGrafter"/>
</dbReference>
<dbReference type="Gene3D" id="1.10.418.60">
    <property type="entry name" value="Ncd80 complex, Nuf2 subunit"/>
    <property type="match status" value="1"/>
</dbReference>
<accession>A0A4S3JIG7</accession>
<evidence type="ECO:0000256" key="1">
    <source>
        <dbReference type="ARBA" id="ARBA00002772"/>
    </source>
</evidence>
<evidence type="ECO:0000256" key="14">
    <source>
        <dbReference type="ARBA" id="ARBA00072418"/>
    </source>
</evidence>
<proteinExistence type="inferred from homology"/>
<dbReference type="GO" id="GO:0045132">
    <property type="term" value="P:meiotic chromosome segregation"/>
    <property type="evidence" value="ECO:0007669"/>
    <property type="project" value="TreeGrafter"/>
</dbReference>